<name>A0AAD4V0S3_PRUDU</name>
<dbReference type="InterPro" id="IPR000477">
    <property type="entry name" value="RT_dom"/>
</dbReference>
<feature type="domain" description="Reverse transcriptase" evidence="1">
    <location>
        <begin position="8"/>
        <end position="62"/>
    </location>
</feature>
<proteinExistence type="predicted"/>
<evidence type="ECO:0000313" key="2">
    <source>
        <dbReference type="EMBL" id="KAI5316364.1"/>
    </source>
</evidence>
<dbReference type="InterPro" id="IPR043128">
    <property type="entry name" value="Rev_trsase/Diguanyl_cyclase"/>
</dbReference>
<dbReference type="Pfam" id="PF00078">
    <property type="entry name" value="RVT_1"/>
    <property type="match status" value="1"/>
</dbReference>
<organism evidence="2 3">
    <name type="scientific">Prunus dulcis</name>
    <name type="common">Almond</name>
    <name type="synonym">Amygdalus dulcis</name>
    <dbReference type="NCBI Taxonomy" id="3755"/>
    <lineage>
        <taxon>Eukaryota</taxon>
        <taxon>Viridiplantae</taxon>
        <taxon>Streptophyta</taxon>
        <taxon>Embryophyta</taxon>
        <taxon>Tracheophyta</taxon>
        <taxon>Spermatophyta</taxon>
        <taxon>Magnoliopsida</taxon>
        <taxon>eudicotyledons</taxon>
        <taxon>Gunneridae</taxon>
        <taxon>Pentapetalae</taxon>
        <taxon>rosids</taxon>
        <taxon>fabids</taxon>
        <taxon>Rosales</taxon>
        <taxon>Rosaceae</taxon>
        <taxon>Amygdaloideae</taxon>
        <taxon>Amygdaleae</taxon>
        <taxon>Prunus</taxon>
    </lineage>
</organism>
<dbReference type="InterPro" id="IPR053134">
    <property type="entry name" value="RNA-dir_DNA_polymerase"/>
</dbReference>
<dbReference type="PANTHER" id="PTHR24559:SF444">
    <property type="entry name" value="REVERSE TRANSCRIPTASE DOMAIN-CONTAINING PROTEIN"/>
    <property type="match status" value="1"/>
</dbReference>
<dbReference type="InterPro" id="IPR043502">
    <property type="entry name" value="DNA/RNA_pol_sf"/>
</dbReference>
<gene>
    <name evidence="2" type="ORF">L3X38_036071</name>
</gene>
<evidence type="ECO:0000313" key="3">
    <source>
        <dbReference type="Proteomes" id="UP001054821"/>
    </source>
</evidence>
<protein>
    <recommendedName>
        <fullName evidence="1">Reverse transcriptase domain-containing protein</fullName>
    </recommendedName>
</protein>
<keyword evidence="3" id="KW-1185">Reference proteome</keyword>
<dbReference type="SUPFAM" id="SSF56672">
    <property type="entry name" value="DNA/RNA polymerases"/>
    <property type="match status" value="1"/>
</dbReference>
<comment type="caution">
    <text evidence="2">The sequence shown here is derived from an EMBL/GenBank/DDBJ whole genome shotgun (WGS) entry which is preliminary data.</text>
</comment>
<dbReference type="EMBL" id="JAJFAZ020000007">
    <property type="protein sequence ID" value="KAI5316364.1"/>
    <property type="molecule type" value="Genomic_DNA"/>
</dbReference>
<dbReference type="Proteomes" id="UP001054821">
    <property type="component" value="Chromosome 7"/>
</dbReference>
<sequence length="76" mass="8916">MFIEYISRSIEVYVDDMLIKSLTTDQHINHLIEMFIILRQYKMQLNPAKCVFGVESGKFLEFRVKGKALEAYLVKA</sequence>
<reference evidence="2 3" key="1">
    <citation type="journal article" date="2022" name="G3 (Bethesda)">
        <title>Whole-genome sequence and methylome profiling of the almond [Prunus dulcis (Mill.) D.A. Webb] cultivar 'Nonpareil'.</title>
        <authorList>
            <person name="D'Amico-Willman K.M."/>
            <person name="Ouma W.Z."/>
            <person name="Meulia T."/>
            <person name="Sideli G.M."/>
            <person name="Gradziel T.M."/>
            <person name="Fresnedo-Ramirez J."/>
        </authorList>
    </citation>
    <scope>NUCLEOTIDE SEQUENCE [LARGE SCALE GENOMIC DNA]</scope>
    <source>
        <strain evidence="2">Clone GOH B32 T37-40</strain>
    </source>
</reference>
<evidence type="ECO:0000259" key="1">
    <source>
        <dbReference type="Pfam" id="PF00078"/>
    </source>
</evidence>
<dbReference type="Gene3D" id="3.30.70.270">
    <property type="match status" value="1"/>
</dbReference>
<accession>A0AAD4V0S3</accession>
<dbReference type="PANTHER" id="PTHR24559">
    <property type="entry name" value="TRANSPOSON TY3-I GAG-POL POLYPROTEIN"/>
    <property type="match status" value="1"/>
</dbReference>
<dbReference type="AlphaFoldDB" id="A0AAD4V0S3"/>